<dbReference type="EMBL" id="JRRC01467423">
    <property type="protein sequence ID" value="KHG07101.1"/>
    <property type="molecule type" value="Genomic_DNA"/>
</dbReference>
<keyword evidence="2" id="KW-1185">Reference proteome</keyword>
<accession>A0A0B0N7K3</accession>
<evidence type="ECO:0000313" key="2">
    <source>
        <dbReference type="Proteomes" id="UP000032142"/>
    </source>
</evidence>
<name>A0A0B0N7K3_GOSAR</name>
<proteinExistence type="predicted"/>
<protein>
    <submittedName>
        <fullName evidence="1">Uncharacterized protein</fullName>
    </submittedName>
</protein>
<sequence length="27" mass="2828">MRSISSSKFWVSSSSCSALLSQSSTSS</sequence>
<dbReference type="AlphaFoldDB" id="A0A0B0N7K3"/>
<organism evidence="1 2">
    <name type="scientific">Gossypium arboreum</name>
    <name type="common">Tree cotton</name>
    <name type="synonym">Gossypium nanking</name>
    <dbReference type="NCBI Taxonomy" id="29729"/>
    <lineage>
        <taxon>Eukaryota</taxon>
        <taxon>Viridiplantae</taxon>
        <taxon>Streptophyta</taxon>
        <taxon>Embryophyta</taxon>
        <taxon>Tracheophyta</taxon>
        <taxon>Spermatophyta</taxon>
        <taxon>Magnoliopsida</taxon>
        <taxon>eudicotyledons</taxon>
        <taxon>Gunneridae</taxon>
        <taxon>Pentapetalae</taxon>
        <taxon>rosids</taxon>
        <taxon>malvids</taxon>
        <taxon>Malvales</taxon>
        <taxon>Malvaceae</taxon>
        <taxon>Malvoideae</taxon>
        <taxon>Gossypium</taxon>
    </lineage>
</organism>
<gene>
    <name evidence="1" type="ORF">F383_33837</name>
</gene>
<reference evidence="2" key="1">
    <citation type="submission" date="2014-09" db="EMBL/GenBank/DDBJ databases">
        <authorList>
            <person name="Mudge J."/>
            <person name="Ramaraj T."/>
            <person name="Lindquist I.E."/>
            <person name="Bharti A.K."/>
            <person name="Sundararajan A."/>
            <person name="Cameron C.T."/>
            <person name="Woodward J.E."/>
            <person name="May G.D."/>
            <person name="Brubaker C."/>
            <person name="Broadhvest J."/>
            <person name="Wilkins T.A."/>
        </authorList>
    </citation>
    <scope>NUCLEOTIDE SEQUENCE</scope>
    <source>
        <strain evidence="2">cv. AKA8401</strain>
    </source>
</reference>
<dbReference type="Proteomes" id="UP000032142">
    <property type="component" value="Unassembled WGS sequence"/>
</dbReference>
<comment type="caution">
    <text evidence="1">The sequence shown here is derived from an EMBL/GenBank/DDBJ whole genome shotgun (WGS) entry which is preliminary data.</text>
</comment>
<evidence type="ECO:0000313" key="1">
    <source>
        <dbReference type="EMBL" id="KHG07101.1"/>
    </source>
</evidence>